<protein>
    <submittedName>
        <fullName evidence="1">Uncharacterized protein</fullName>
    </submittedName>
</protein>
<evidence type="ECO:0000313" key="2">
    <source>
        <dbReference type="Proteomes" id="UP000799538"/>
    </source>
</evidence>
<evidence type="ECO:0000313" key="1">
    <source>
        <dbReference type="EMBL" id="KAF2225243.1"/>
    </source>
</evidence>
<reference evidence="2" key="1">
    <citation type="journal article" date="2020" name="Stud. Mycol.">
        <title>101 Dothideomycetes genomes: A test case for predicting lifestyles and emergence of pathogens.</title>
        <authorList>
            <person name="Haridas S."/>
            <person name="Albert R."/>
            <person name="Binder M."/>
            <person name="Bloem J."/>
            <person name="LaButti K."/>
            <person name="Salamov A."/>
            <person name="Andreopoulos B."/>
            <person name="Baker S."/>
            <person name="Barry K."/>
            <person name="Bills G."/>
            <person name="Bluhm B."/>
            <person name="Cannon C."/>
            <person name="Castanera R."/>
            <person name="Culley D."/>
            <person name="Daum C."/>
            <person name="Ezra D."/>
            <person name="Gonzalez J."/>
            <person name="Henrissat B."/>
            <person name="Kuo A."/>
            <person name="Liang C."/>
            <person name="Lipzen A."/>
            <person name="Lutzoni F."/>
            <person name="Magnuson J."/>
            <person name="Mondo S."/>
            <person name="Nolan M."/>
            <person name="Ohm R."/>
            <person name="Pangilinan J."/>
            <person name="Park H.-J."/>
            <person name="Ramirez L."/>
            <person name="Alfaro M."/>
            <person name="Sun H."/>
            <person name="Tritt A."/>
            <person name="Yoshinaga Y."/>
            <person name="Zwiers L.-H."/>
            <person name="Turgeon B."/>
            <person name="Goodwin S."/>
            <person name="Spatafora J."/>
            <person name="Crous P."/>
            <person name="Grigoriev I."/>
        </authorList>
    </citation>
    <scope>NUCLEOTIDE SEQUENCE [LARGE SCALE GENOMIC DNA]</scope>
    <source>
        <strain evidence="2">CECT 20119</strain>
    </source>
</reference>
<gene>
    <name evidence="1" type="ORF">BDZ85DRAFT_184711</name>
</gene>
<sequence length="159" mass="18332">LEDAIKDRPRQDLRSLRKRLGLPSSSDVGVISSMIIALRDRTNAFLGHNMDFVVVTIPKLPGVYSEDIRDAIEYAGLRSTKVWFFDHLIYEATASYAGYDLGLCEHWTQPEKCLKETNAYPREQVFTVLYTREALMVATSYVKGAYYLFLPDYFNRLDF</sequence>
<organism evidence="1 2">
    <name type="scientific">Elsinoe ampelina</name>
    <dbReference type="NCBI Taxonomy" id="302913"/>
    <lineage>
        <taxon>Eukaryota</taxon>
        <taxon>Fungi</taxon>
        <taxon>Dikarya</taxon>
        <taxon>Ascomycota</taxon>
        <taxon>Pezizomycotina</taxon>
        <taxon>Dothideomycetes</taxon>
        <taxon>Dothideomycetidae</taxon>
        <taxon>Myriangiales</taxon>
        <taxon>Elsinoaceae</taxon>
        <taxon>Elsinoe</taxon>
    </lineage>
</organism>
<keyword evidence="2" id="KW-1185">Reference proteome</keyword>
<dbReference type="AlphaFoldDB" id="A0A6A6GIF7"/>
<name>A0A6A6GIF7_9PEZI</name>
<dbReference type="OrthoDB" id="3643156at2759"/>
<feature type="non-terminal residue" evidence="1">
    <location>
        <position position="159"/>
    </location>
</feature>
<feature type="non-terminal residue" evidence="1">
    <location>
        <position position="1"/>
    </location>
</feature>
<proteinExistence type="predicted"/>
<dbReference type="Proteomes" id="UP000799538">
    <property type="component" value="Unassembled WGS sequence"/>
</dbReference>
<dbReference type="EMBL" id="ML992504">
    <property type="protein sequence ID" value="KAF2225243.1"/>
    <property type="molecule type" value="Genomic_DNA"/>
</dbReference>
<accession>A0A6A6GIF7</accession>